<accession>A0A2P5Z147</accession>
<feature type="transmembrane region" description="Helical" evidence="1">
    <location>
        <begin position="219"/>
        <end position="237"/>
    </location>
</feature>
<reference evidence="3 4" key="1">
    <citation type="submission" date="2016-08" db="EMBL/GenBank/DDBJ databases">
        <authorList>
            <person name="Seilhamer J.J."/>
        </authorList>
    </citation>
    <scope>NUCLEOTIDE SEQUENCE [LARGE SCALE GENOMIC DNA]</scope>
    <source>
        <strain evidence="3 4">CFBP4641</strain>
    </source>
</reference>
<gene>
    <name evidence="3" type="ORF">XsacCFBP4641_16185</name>
</gene>
<dbReference type="InterPro" id="IPR000326">
    <property type="entry name" value="PAP2/HPO"/>
</dbReference>
<evidence type="ECO:0000313" key="4">
    <source>
        <dbReference type="Proteomes" id="UP000247346"/>
    </source>
</evidence>
<dbReference type="RefSeq" id="WP_029561714.1">
    <property type="nucleotide sequence ID" value="NZ_CP132343.1"/>
</dbReference>
<keyword evidence="1" id="KW-0812">Transmembrane</keyword>
<dbReference type="InterPro" id="IPR036938">
    <property type="entry name" value="PAP2/HPO_sf"/>
</dbReference>
<feature type="transmembrane region" description="Helical" evidence="1">
    <location>
        <begin position="188"/>
        <end position="207"/>
    </location>
</feature>
<dbReference type="STRING" id="56458.SB85_07130"/>
<sequence length="259" mass="28372">MISTPLRLSAAAAPDLGARRYFYLSHLWVPLALVLLASTALMGLGGDFWIADLLYRWEGGQWALKDAALTRSLIHHDGKMLSAAAWAVTAALAVWAWRRPDGRRYRLPLLYLLLAVGLSTGVVSLLKSVTHMDCPWDLTRYGGERIFVGLFEARPAGMPRGVCFPAGHSSAGYAWVGLYFVALALKPAWRWPALAIGLGGGLLFGLGQQLRGAHFMSHDLWTLALCWGVALGLYRAMLWPRANSPQADRRPSTFNDTAA</sequence>
<proteinExistence type="predicted"/>
<evidence type="ECO:0000259" key="2">
    <source>
        <dbReference type="Pfam" id="PF01569"/>
    </source>
</evidence>
<dbReference type="CDD" id="cd03396">
    <property type="entry name" value="PAP2_like_6"/>
    <property type="match status" value="1"/>
</dbReference>
<dbReference type="GeneID" id="93880225"/>
<feature type="transmembrane region" description="Helical" evidence="1">
    <location>
        <begin position="109"/>
        <end position="126"/>
    </location>
</feature>
<dbReference type="SUPFAM" id="SSF48317">
    <property type="entry name" value="Acid phosphatase/Vanadium-dependent haloperoxidase"/>
    <property type="match status" value="1"/>
</dbReference>
<protein>
    <submittedName>
        <fullName evidence="3">Phosphatase PAP2 family protein</fullName>
    </submittedName>
</protein>
<name>A0A2P5Z147_9XANT</name>
<evidence type="ECO:0000256" key="1">
    <source>
        <dbReference type="SAM" id="Phobius"/>
    </source>
</evidence>
<evidence type="ECO:0000313" key="3">
    <source>
        <dbReference type="EMBL" id="PPU81112.1"/>
    </source>
</evidence>
<feature type="transmembrane region" description="Helical" evidence="1">
    <location>
        <begin position="80"/>
        <end position="97"/>
    </location>
</feature>
<keyword evidence="1" id="KW-0472">Membrane</keyword>
<dbReference type="Proteomes" id="UP000247346">
    <property type="component" value="Unassembled WGS sequence"/>
</dbReference>
<organism evidence="3 4">
    <name type="scientific">Xanthomonas sacchari</name>
    <dbReference type="NCBI Taxonomy" id="56458"/>
    <lineage>
        <taxon>Bacteria</taxon>
        <taxon>Pseudomonadati</taxon>
        <taxon>Pseudomonadota</taxon>
        <taxon>Gammaproteobacteria</taxon>
        <taxon>Lysobacterales</taxon>
        <taxon>Lysobacteraceae</taxon>
        <taxon>Xanthomonas</taxon>
    </lineage>
</organism>
<comment type="caution">
    <text evidence="3">The sequence shown here is derived from an EMBL/GenBank/DDBJ whole genome shotgun (WGS) entry which is preliminary data.</text>
</comment>
<dbReference type="OrthoDB" id="7348799at2"/>
<feature type="domain" description="Phosphatidic acid phosphatase type 2/haloperoxidase" evidence="2">
    <location>
        <begin position="109"/>
        <end position="238"/>
    </location>
</feature>
<dbReference type="EMBL" id="MDEK01000015">
    <property type="protein sequence ID" value="PPU81112.1"/>
    <property type="molecule type" value="Genomic_DNA"/>
</dbReference>
<feature type="transmembrane region" description="Helical" evidence="1">
    <location>
        <begin position="21"/>
        <end position="44"/>
    </location>
</feature>
<keyword evidence="1" id="KW-1133">Transmembrane helix</keyword>
<dbReference type="Pfam" id="PF01569">
    <property type="entry name" value="PAP2"/>
    <property type="match status" value="1"/>
</dbReference>
<dbReference type="AlphaFoldDB" id="A0A2P5Z147"/>